<sequence length="427" mass="45715">GDFMNIKRILTPLLLIIFLASTIAFGSNIPLGPYFDDTYFDLSDSALILKVVPHEKGGLETDVSAYDGLILITGGSTSNLTIGIGDDNIVEMDDADAAVDDYCKLTANGIVGRSYSEVKTDLGIDLTLYYLKTEMDSFSELQAIISDKTLINEEDAITLDNDLNMGTHKITGVVDPVNPQEAATKAYADTKVTTEVDPTVDTDAEIKAILVDEVTKAGAFTAGKIAKINNATGIIEQGTNTDTEVADAVTKKHSQNTDTDLDATFEATFVKKVDTVNVLSDITSAGANIEDAVTKRHSKNADTTLVLAIDLFSDHTYSGLEDIKPVGESVVFGDLLYFNWLTKQWKKADADTSDTMPGLRIALEDKTTGQTCKMLVMGYIRDDSAFEFTAAMVYASTTAGGVTSTAPSAAGQQLQRVGVCGISKDIL</sequence>
<feature type="non-terminal residue" evidence="1">
    <location>
        <position position="1"/>
    </location>
</feature>
<feature type="non-terminal residue" evidence="1">
    <location>
        <position position="427"/>
    </location>
</feature>
<evidence type="ECO:0000313" key="1">
    <source>
        <dbReference type="EMBL" id="GAI71319.1"/>
    </source>
</evidence>
<comment type="caution">
    <text evidence="1">The sequence shown here is derived from an EMBL/GenBank/DDBJ whole genome shotgun (WGS) entry which is preliminary data.</text>
</comment>
<accession>X1SU16</accession>
<dbReference type="AlphaFoldDB" id="X1SU16"/>
<reference evidence="1" key="1">
    <citation type="journal article" date="2014" name="Front. Microbiol.">
        <title>High frequency of phylogenetically diverse reductive dehalogenase-homologous genes in deep subseafloor sedimentary metagenomes.</title>
        <authorList>
            <person name="Kawai M."/>
            <person name="Futagami T."/>
            <person name="Toyoda A."/>
            <person name="Takaki Y."/>
            <person name="Nishi S."/>
            <person name="Hori S."/>
            <person name="Arai W."/>
            <person name="Tsubouchi T."/>
            <person name="Morono Y."/>
            <person name="Uchiyama I."/>
            <person name="Ito T."/>
            <person name="Fujiyama A."/>
            <person name="Inagaki F."/>
            <person name="Takami H."/>
        </authorList>
    </citation>
    <scope>NUCLEOTIDE SEQUENCE</scope>
    <source>
        <strain evidence="1">Expedition CK06-06</strain>
    </source>
</reference>
<proteinExistence type="predicted"/>
<organism evidence="1">
    <name type="scientific">marine sediment metagenome</name>
    <dbReference type="NCBI Taxonomy" id="412755"/>
    <lineage>
        <taxon>unclassified sequences</taxon>
        <taxon>metagenomes</taxon>
        <taxon>ecological metagenomes</taxon>
    </lineage>
</organism>
<gene>
    <name evidence="1" type="ORF">S12H4_06797</name>
</gene>
<name>X1SU16_9ZZZZ</name>
<protein>
    <submittedName>
        <fullName evidence="1">Uncharacterized protein</fullName>
    </submittedName>
</protein>
<dbReference type="EMBL" id="BARW01002440">
    <property type="protein sequence ID" value="GAI71319.1"/>
    <property type="molecule type" value="Genomic_DNA"/>
</dbReference>